<dbReference type="EMBL" id="CAOQHR010000006">
    <property type="protein sequence ID" value="CAI6336160.1"/>
    <property type="molecule type" value="Genomic_DNA"/>
</dbReference>
<dbReference type="OrthoDB" id="3793888at2759"/>
<proteinExistence type="predicted"/>
<feature type="region of interest" description="Disordered" evidence="1">
    <location>
        <begin position="27"/>
        <end position="53"/>
    </location>
</feature>
<evidence type="ECO:0000256" key="1">
    <source>
        <dbReference type="SAM" id="MobiDB-lite"/>
    </source>
</evidence>
<evidence type="ECO:0000313" key="2">
    <source>
        <dbReference type="EMBL" id="CAI6336160.1"/>
    </source>
</evidence>
<sequence>MAAQTCAAIEMANAALSYVSPDLHPSASCTPAQPPSSRKSPARNATTLLPAPPSDGLPSLLKYVDSYLMRAHGMFDLPPSPLYTTCRICQRLGHKCPEFSTFLPLTPCGCWVHYRCFIRRACQPFRDLAGYRCPGCGITLFIWEGITALTLLTRTGLDIPDCNFSDLKKYGGLIFTENVAQAGDLNPHMMVFTDTMLEPTPRHARITDSLTGKMVQSLSASYESDCALIETYISSAFHSNLQQISPYLDGSPDILTCVNTVLLSIKEVLRPRSIWLSFRTLAGELCWTVLVAIKMKRFLLEGHGLICGTLGWKVFECGLESWTRQIGEICRVQTSPVD</sequence>
<protein>
    <submittedName>
        <fullName evidence="2">Uncharacterized protein</fullName>
    </submittedName>
</protein>
<keyword evidence="3" id="KW-1185">Reference proteome</keyword>
<comment type="caution">
    <text evidence="2">The sequence shown here is derived from an EMBL/GenBank/DDBJ whole genome shotgun (WGS) entry which is preliminary data.</text>
</comment>
<reference evidence="2" key="1">
    <citation type="submission" date="2023-01" db="EMBL/GenBank/DDBJ databases">
        <authorList>
            <person name="Van Ghelder C."/>
            <person name="Rancurel C."/>
        </authorList>
    </citation>
    <scope>NUCLEOTIDE SEQUENCE</scope>
    <source>
        <strain evidence="2">CNCM I-4278</strain>
    </source>
</reference>
<evidence type="ECO:0000313" key="3">
    <source>
        <dbReference type="Proteomes" id="UP001152607"/>
    </source>
</evidence>
<dbReference type="AlphaFoldDB" id="A0A9W4UHN2"/>
<accession>A0A9W4UHN2</accession>
<dbReference type="Proteomes" id="UP001152607">
    <property type="component" value="Unassembled WGS sequence"/>
</dbReference>
<feature type="compositionally biased region" description="Polar residues" evidence="1">
    <location>
        <begin position="27"/>
        <end position="47"/>
    </location>
</feature>
<name>A0A9W4UHN2_9PLEO</name>
<gene>
    <name evidence="2" type="ORF">PDIGIT_LOCUS9252</name>
</gene>
<organism evidence="2 3">
    <name type="scientific">Periconia digitata</name>
    <dbReference type="NCBI Taxonomy" id="1303443"/>
    <lineage>
        <taxon>Eukaryota</taxon>
        <taxon>Fungi</taxon>
        <taxon>Dikarya</taxon>
        <taxon>Ascomycota</taxon>
        <taxon>Pezizomycotina</taxon>
        <taxon>Dothideomycetes</taxon>
        <taxon>Pleosporomycetidae</taxon>
        <taxon>Pleosporales</taxon>
        <taxon>Massarineae</taxon>
        <taxon>Periconiaceae</taxon>
        <taxon>Periconia</taxon>
    </lineage>
</organism>